<dbReference type="KEGG" id="mch:Mchl_0671"/>
<organism evidence="2 3">
    <name type="scientific">Methylorubrum extorquens (strain CM4 / NCIMB 13688)</name>
    <name type="common">Methylobacterium extorquens</name>
    <dbReference type="NCBI Taxonomy" id="440085"/>
    <lineage>
        <taxon>Bacteria</taxon>
        <taxon>Pseudomonadati</taxon>
        <taxon>Pseudomonadota</taxon>
        <taxon>Alphaproteobacteria</taxon>
        <taxon>Hyphomicrobiales</taxon>
        <taxon>Methylobacteriaceae</taxon>
        <taxon>Methylorubrum</taxon>
    </lineage>
</organism>
<name>B7KZ63_METC4</name>
<accession>B7KZ63</accession>
<protein>
    <submittedName>
        <fullName evidence="2">Uncharacterized protein</fullName>
    </submittedName>
</protein>
<dbReference type="AlphaFoldDB" id="B7KZ63"/>
<sequence length="91" mass="9321">MRARRIAASHGGMAGRRVARDITGGSLERVNKQMAGLATGHHDVSDPQAAAAASAAFSWAKAQSSQGVSAARSDASTVAPHQMRRPAGASR</sequence>
<feature type="region of interest" description="Disordered" evidence="1">
    <location>
        <begin position="64"/>
        <end position="91"/>
    </location>
</feature>
<dbReference type="Proteomes" id="UP000002385">
    <property type="component" value="Chromosome"/>
</dbReference>
<evidence type="ECO:0000256" key="1">
    <source>
        <dbReference type="SAM" id="MobiDB-lite"/>
    </source>
</evidence>
<feature type="region of interest" description="Disordered" evidence="1">
    <location>
        <begin position="1"/>
        <end position="20"/>
    </location>
</feature>
<reference evidence="3" key="1">
    <citation type="submission" date="2008-12" db="EMBL/GenBank/DDBJ databases">
        <title>Complete sequence of chromosome of Methylobacterium chloromethanicum CM4.</title>
        <authorList>
            <consortium name="US DOE Joint Genome Institute"/>
            <person name="Lucas S."/>
            <person name="Copeland A."/>
            <person name="Lapidus A."/>
            <person name="Glavina del Rio T."/>
            <person name="Dalin E."/>
            <person name="Tice H."/>
            <person name="Bruce D."/>
            <person name="Goodwin L."/>
            <person name="Pitluck S."/>
            <person name="Chertkov O."/>
            <person name="Brettin T."/>
            <person name="Detter J.C."/>
            <person name="Han C."/>
            <person name="Larimer F."/>
            <person name="Land M."/>
            <person name="Hauser L."/>
            <person name="Kyrpides N."/>
            <person name="Mikhailova N."/>
            <person name="Marx C."/>
            <person name="Richardson P."/>
        </authorList>
    </citation>
    <scope>NUCLEOTIDE SEQUENCE [LARGE SCALE GENOMIC DNA]</scope>
    <source>
        <strain evidence="3">CM4 / NCIMB 13688</strain>
    </source>
</reference>
<reference evidence="2 3" key="2">
    <citation type="journal article" date="2012" name="J. Bacteriol.">
        <title>Complete genome sequences of six strains of the genus Methylobacterium.</title>
        <authorList>
            <person name="Marx C.J."/>
            <person name="Bringel F."/>
            <person name="Chistoserdova L."/>
            <person name="Moulin L."/>
            <person name="Farhan Ul Haque M."/>
            <person name="Fleischman D.E."/>
            <person name="Gruffaz C."/>
            <person name="Jourand P."/>
            <person name="Knief C."/>
            <person name="Lee M.C."/>
            <person name="Muller E.E."/>
            <person name="Nadalig T."/>
            <person name="Peyraud R."/>
            <person name="Roselli S."/>
            <person name="Russ L."/>
            <person name="Goodwin L.A."/>
            <person name="Ivanova N."/>
            <person name="Kyrpides N."/>
            <person name="Lajus A."/>
            <person name="Land M.L."/>
            <person name="Medigue C."/>
            <person name="Mikhailova N."/>
            <person name="Nolan M."/>
            <person name="Woyke T."/>
            <person name="Stolyar S."/>
            <person name="Vorholt J.A."/>
            <person name="Vuilleumier S."/>
        </authorList>
    </citation>
    <scope>NUCLEOTIDE SEQUENCE [LARGE SCALE GENOMIC DNA]</scope>
    <source>
        <strain evidence="3">CM4 / NCIMB 13688</strain>
    </source>
</reference>
<proteinExistence type="predicted"/>
<dbReference type="HOGENOM" id="CLU_2423523_0_0_5"/>
<gene>
    <name evidence="2" type="ordered locus">Mchl_0671</name>
</gene>
<evidence type="ECO:0000313" key="3">
    <source>
        <dbReference type="Proteomes" id="UP000002385"/>
    </source>
</evidence>
<evidence type="ECO:0000313" key="2">
    <source>
        <dbReference type="EMBL" id="ACK81593.1"/>
    </source>
</evidence>
<dbReference type="EMBL" id="CP001298">
    <property type="protein sequence ID" value="ACK81593.1"/>
    <property type="molecule type" value="Genomic_DNA"/>
</dbReference>